<reference evidence="1" key="1">
    <citation type="submission" date="2017-05" db="UniProtKB">
        <authorList>
            <consortium name="EnsemblMetazoa"/>
        </authorList>
    </citation>
    <scope>IDENTIFICATION</scope>
</reference>
<proteinExistence type="predicted"/>
<organism evidence="1">
    <name type="scientific">Amphimedon queenslandica</name>
    <name type="common">Sponge</name>
    <dbReference type="NCBI Taxonomy" id="400682"/>
    <lineage>
        <taxon>Eukaryota</taxon>
        <taxon>Metazoa</taxon>
        <taxon>Porifera</taxon>
        <taxon>Demospongiae</taxon>
        <taxon>Heteroscleromorpha</taxon>
        <taxon>Haplosclerida</taxon>
        <taxon>Niphatidae</taxon>
        <taxon>Amphimedon</taxon>
    </lineage>
</organism>
<dbReference type="AlphaFoldDB" id="A0A1X7T1W5"/>
<accession>A0A1X7T1W5</accession>
<sequence length="120" mass="13161">MVFTFTKTWEPCIGEELVCSPQVNNPHACYAVAVCKSGTIVGLVPKIISRLCWLFLNKSGTEIKCFVTDTRRYSSDLVQGGLEVPCRFKFMGGTLEQIAKVSALLRSTDSSTVCSSVTEE</sequence>
<protein>
    <submittedName>
        <fullName evidence="1">Uncharacterized protein</fullName>
    </submittedName>
</protein>
<dbReference type="EnsemblMetazoa" id="Aqu2.1.08450_001">
    <property type="protein sequence ID" value="Aqu2.1.08450_001"/>
    <property type="gene ID" value="Aqu2.1.08450"/>
</dbReference>
<evidence type="ECO:0000313" key="1">
    <source>
        <dbReference type="EnsemblMetazoa" id="Aqu2.1.08450_001"/>
    </source>
</evidence>
<dbReference type="InParanoid" id="A0A1X7T1W5"/>
<name>A0A1X7T1W5_AMPQE</name>